<organism evidence="1 2">
    <name type="scientific">Cannabis sativa</name>
    <name type="common">Hemp</name>
    <name type="synonym">Marijuana</name>
    <dbReference type="NCBI Taxonomy" id="3483"/>
    <lineage>
        <taxon>Eukaryota</taxon>
        <taxon>Viridiplantae</taxon>
        <taxon>Streptophyta</taxon>
        <taxon>Embryophyta</taxon>
        <taxon>Tracheophyta</taxon>
        <taxon>Spermatophyta</taxon>
        <taxon>Magnoliopsida</taxon>
        <taxon>eudicotyledons</taxon>
        <taxon>Gunneridae</taxon>
        <taxon>Pentapetalae</taxon>
        <taxon>rosids</taxon>
        <taxon>fabids</taxon>
        <taxon>Rosales</taxon>
        <taxon>Cannabaceae</taxon>
        <taxon>Cannabis</taxon>
    </lineage>
</organism>
<dbReference type="EnsemblPlants" id="novel_model_6672_5bd9a17a">
    <property type="protein sequence ID" value="cds.novel_model_6672_5bd9a17a"/>
    <property type="gene ID" value="novel_gene_3517_5bd9a17a"/>
</dbReference>
<sequence length="80" mass="9430">MNLRLWKTTFAAILVRHSDIKGKFQLNCRQFTRKGSPNTTWLTLAAHRNIQIPIIQSKFKDIGWTHRRPQKLNERSMKGV</sequence>
<dbReference type="EMBL" id="UZAU01000783">
    <property type="status" value="NOT_ANNOTATED_CDS"/>
    <property type="molecule type" value="Genomic_DNA"/>
</dbReference>
<protein>
    <submittedName>
        <fullName evidence="1">Uncharacterized protein</fullName>
    </submittedName>
</protein>
<name>A0A803R9E7_CANSA</name>
<reference evidence="1" key="1">
    <citation type="submission" date="2021-03" db="UniProtKB">
        <authorList>
            <consortium name="EnsemblPlants"/>
        </authorList>
    </citation>
    <scope>IDENTIFICATION</scope>
</reference>
<dbReference type="AlphaFoldDB" id="A0A803R9E7"/>
<evidence type="ECO:0000313" key="2">
    <source>
        <dbReference type="Proteomes" id="UP000596661"/>
    </source>
</evidence>
<proteinExistence type="predicted"/>
<keyword evidence="2" id="KW-1185">Reference proteome</keyword>
<accession>A0A803R9E7</accession>
<dbReference type="Gramene" id="novel_model_6672_5bd9a17a">
    <property type="protein sequence ID" value="cds.novel_model_6672_5bd9a17a"/>
    <property type="gene ID" value="novel_gene_3517_5bd9a17a"/>
</dbReference>
<evidence type="ECO:0000313" key="1">
    <source>
        <dbReference type="EnsemblPlants" id="cds.novel_model_6672_5bd9a17a"/>
    </source>
</evidence>
<dbReference type="Proteomes" id="UP000596661">
    <property type="component" value="Unassembled WGS sequence"/>
</dbReference>